<keyword evidence="1" id="KW-0175">Coiled coil</keyword>
<gene>
    <name evidence="2" type="ORF">Vafri_3810</name>
</gene>
<feature type="coiled-coil region" evidence="1">
    <location>
        <begin position="58"/>
        <end position="219"/>
    </location>
</feature>
<evidence type="ECO:0000256" key="1">
    <source>
        <dbReference type="SAM" id="Coils"/>
    </source>
</evidence>
<organism evidence="2 3">
    <name type="scientific">Volvox africanus</name>
    <dbReference type="NCBI Taxonomy" id="51714"/>
    <lineage>
        <taxon>Eukaryota</taxon>
        <taxon>Viridiplantae</taxon>
        <taxon>Chlorophyta</taxon>
        <taxon>core chlorophytes</taxon>
        <taxon>Chlorophyceae</taxon>
        <taxon>CS clade</taxon>
        <taxon>Chlamydomonadales</taxon>
        <taxon>Volvocaceae</taxon>
        <taxon>Volvox</taxon>
    </lineage>
</organism>
<name>A0A8J4ASE3_9CHLO</name>
<dbReference type="EMBL" id="BNCO01000004">
    <property type="protein sequence ID" value="GIL46938.1"/>
    <property type="molecule type" value="Genomic_DNA"/>
</dbReference>
<evidence type="ECO:0000313" key="3">
    <source>
        <dbReference type="Proteomes" id="UP000747399"/>
    </source>
</evidence>
<proteinExistence type="predicted"/>
<dbReference type="AlphaFoldDB" id="A0A8J4ASE3"/>
<comment type="caution">
    <text evidence="2">The sequence shown here is derived from an EMBL/GenBank/DDBJ whole genome shotgun (WGS) entry which is preliminary data.</text>
</comment>
<accession>A0A8J4ASE3</accession>
<sequence length="511" mass="55695">MSCSSPQPRNNIPKPSAALAKAKSGIPKFSDCVQERATSALTKDMDVFSENQLLGRLVQEMQAKLSLAGTEVEKLTEDARIREVAMKGLMGQLDRCRQQSEESRKQNEALRAANASLAEEHDTVQAQKAQLKSVVVDLTLQLQEKSSTVAQLQDRCEGLELQLQKQRASGVTADHVSQQLQRVEAMYRSRLEAVKEDCNEKLAAQEAAARARLADAQAAANQMLGSVKRAAVREVQRAEVFLEGKMQDQLRILDQLAKRCRALEARTAEMRPLVAVANEARARVLELERQLRAAQDAAAEAIAGACTGCCACCCRCADEAKKVGQGTTSRLDEELAGMQQRLAAARGELAEQAELVAQLQSDLVMAQQGRVTAEERLEAAEATCRELRADNVALRTQLMAASAPGGGHRGDTFSEAWNNRPWGNAAAHPLVASGEREAAAHAAALRAAEADATSREMLQSARREQVAASLALLSQLRRMQALEAMRLSDLQEIHQLERRLAAVRKERLQPG</sequence>
<feature type="coiled-coil region" evidence="1">
    <location>
        <begin position="328"/>
        <end position="397"/>
    </location>
</feature>
<evidence type="ECO:0000313" key="2">
    <source>
        <dbReference type="EMBL" id="GIL46938.1"/>
    </source>
</evidence>
<dbReference type="Proteomes" id="UP000747399">
    <property type="component" value="Unassembled WGS sequence"/>
</dbReference>
<feature type="coiled-coil region" evidence="1">
    <location>
        <begin position="246"/>
        <end position="304"/>
    </location>
</feature>
<keyword evidence="3" id="KW-1185">Reference proteome</keyword>
<protein>
    <submittedName>
        <fullName evidence="2">Uncharacterized protein</fullName>
    </submittedName>
</protein>
<reference evidence="2" key="1">
    <citation type="journal article" date="2021" name="Proc. Natl. Acad. Sci. U.S.A.">
        <title>Three genomes in the algal genus Volvox reveal the fate of a haploid sex-determining region after a transition to homothallism.</title>
        <authorList>
            <person name="Yamamoto K."/>
            <person name="Hamaji T."/>
            <person name="Kawai-Toyooka H."/>
            <person name="Matsuzaki R."/>
            <person name="Takahashi F."/>
            <person name="Nishimura Y."/>
            <person name="Kawachi M."/>
            <person name="Noguchi H."/>
            <person name="Minakuchi Y."/>
            <person name="Umen J.G."/>
            <person name="Toyoda A."/>
            <person name="Nozaki H."/>
        </authorList>
    </citation>
    <scope>NUCLEOTIDE SEQUENCE</scope>
    <source>
        <strain evidence="2">NIES-3780</strain>
    </source>
</reference>